<organism evidence="1">
    <name type="scientific">bioreactor metagenome</name>
    <dbReference type="NCBI Taxonomy" id="1076179"/>
    <lineage>
        <taxon>unclassified sequences</taxon>
        <taxon>metagenomes</taxon>
        <taxon>ecological metagenomes</taxon>
    </lineage>
</organism>
<sequence length="86" mass="9737">MICDKCKEMIVMHAFSESNCIICGEEITTAHIPSYRACKECSEELSLCQQCGKELTSDEIDIDCQGCNLNKETTCVDCCRDWDLEE</sequence>
<comment type="caution">
    <text evidence="1">The sequence shown here is derived from an EMBL/GenBank/DDBJ whole genome shotgun (WGS) entry which is preliminary data.</text>
</comment>
<dbReference type="AlphaFoldDB" id="A0A645JE32"/>
<name>A0A645JE32_9ZZZZ</name>
<proteinExistence type="predicted"/>
<reference evidence="1" key="1">
    <citation type="submission" date="2019-08" db="EMBL/GenBank/DDBJ databases">
        <authorList>
            <person name="Kucharzyk K."/>
            <person name="Murdoch R.W."/>
            <person name="Higgins S."/>
            <person name="Loffler F."/>
        </authorList>
    </citation>
    <scope>NUCLEOTIDE SEQUENCE</scope>
</reference>
<evidence type="ECO:0000313" key="1">
    <source>
        <dbReference type="EMBL" id="MPN61716.1"/>
    </source>
</evidence>
<protein>
    <submittedName>
        <fullName evidence="1">Uncharacterized protein</fullName>
    </submittedName>
</protein>
<accession>A0A645JE32</accession>
<dbReference type="EMBL" id="VSSQ01138714">
    <property type="protein sequence ID" value="MPN61716.1"/>
    <property type="molecule type" value="Genomic_DNA"/>
</dbReference>
<gene>
    <name evidence="1" type="ORF">SDC9_209458</name>
</gene>